<organism evidence="2 3">
    <name type="scientific">Brachionus plicatilis</name>
    <name type="common">Marine rotifer</name>
    <name type="synonym">Brachionus muelleri</name>
    <dbReference type="NCBI Taxonomy" id="10195"/>
    <lineage>
        <taxon>Eukaryota</taxon>
        <taxon>Metazoa</taxon>
        <taxon>Spiralia</taxon>
        <taxon>Gnathifera</taxon>
        <taxon>Rotifera</taxon>
        <taxon>Eurotatoria</taxon>
        <taxon>Monogononta</taxon>
        <taxon>Pseudotrocha</taxon>
        <taxon>Ploima</taxon>
        <taxon>Brachionidae</taxon>
        <taxon>Brachionus</taxon>
    </lineage>
</organism>
<name>A0A3M7P797_BRAPC</name>
<keyword evidence="3" id="KW-1185">Reference proteome</keyword>
<gene>
    <name evidence="2" type="ORF">BpHYR1_001283</name>
</gene>
<dbReference type="EMBL" id="REGN01012884">
    <property type="protein sequence ID" value="RMZ94670.1"/>
    <property type="molecule type" value="Genomic_DNA"/>
</dbReference>
<accession>A0A3M7P797</accession>
<evidence type="ECO:0000256" key="1">
    <source>
        <dbReference type="SAM" id="Phobius"/>
    </source>
</evidence>
<dbReference type="Proteomes" id="UP000276133">
    <property type="component" value="Unassembled WGS sequence"/>
</dbReference>
<sequence>MDLTCVKKLTYVRLSIDIYLIHLSENVLSFIILLILFITICSITAAGFENINDNLSSISEWITSLIPKNNNLA</sequence>
<protein>
    <submittedName>
        <fullName evidence="2">Uncharacterized protein</fullName>
    </submittedName>
</protein>
<feature type="transmembrane region" description="Helical" evidence="1">
    <location>
        <begin position="27"/>
        <end position="48"/>
    </location>
</feature>
<dbReference type="AlphaFoldDB" id="A0A3M7P797"/>
<evidence type="ECO:0000313" key="2">
    <source>
        <dbReference type="EMBL" id="RMZ94670.1"/>
    </source>
</evidence>
<comment type="caution">
    <text evidence="2">The sequence shown here is derived from an EMBL/GenBank/DDBJ whole genome shotgun (WGS) entry which is preliminary data.</text>
</comment>
<evidence type="ECO:0000313" key="3">
    <source>
        <dbReference type="Proteomes" id="UP000276133"/>
    </source>
</evidence>
<reference evidence="2 3" key="1">
    <citation type="journal article" date="2018" name="Sci. Rep.">
        <title>Genomic signatures of local adaptation to the degree of environmental predictability in rotifers.</title>
        <authorList>
            <person name="Franch-Gras L."/>
            <person name="Hahn C."/>
            <person name="Garcia-Roger E.M."/>
            <person name="Carmona M.J."/>
            <person name="Serra M."/>
            <person name="Gomez A."/>
        </authorList>
    </citation>
    <scope>NUCLEOTIDE SEQUENCE [LARGE SCALE GENOMIC DNA]</scope>
    <source>
        <strain evidence="2">HYR1</strain>
    </source>
</reference>
<keyword evidence="1" id="KW-1133">Transmembrane helix</keyword>
<keyword evidence="1" id="KW-0472">Membrane</keyword>
<proteinExistence type="predicted"/>
<keyword evidence="1" id="KW-0812">Transmembrane</keyword>